<name>A0ABR4NKS5_9FUNG</name>
<dbReference type="InterPro" id="IPR052050">
    <property type="entry name" value="SecEffector_AnkRepeat"/>
</dbReference>
<reference evidence="1 2" key="1">
    <citation type="submission" date="2023-09" db="EMBL/GenBank/DDBJ databases">
        <title>Pangenome analysis of Batrachochytrium dendrobatidis and related Chytrids.</title>
        <authorList>
            <person name="Yacoub M.N."/>
            <person name="Stajich J.E."/>
            <person name="James T.Y."/>
        </authorList>
    </citation>
    <scope>NUCLEOTIDE SEQUENCE [LARGE SCALE GENOMIC DNA]</scope>
    <source>
        <strain evidence="1 2">JEL0888</strain>
    </source>
</reference>
<gene>
    <name evidence="1" type="ORF">HK105_200204</name>
</gene>
<dbReference type="SUPFAM" id="SSF48403">
    <property type="entry name" value="Ankyrin repeat"/>
    <property type="match status" value="1"/>
</dbReference>
<dbReference type="PANTHER" id="PTHR46586">
    <property type="entry name" value="ANKYRIN REPEAT-CONTAINING PROTEIN"/>
    <property type="match status" value="1"/>
</dbReference>
<organism evidence="1 2">
    <name type="scientific">Polyrhizophydium stewartii</name>
    <dbReference type="NCBI Taxonomy" id="2732419"/>
    <lineage>
        <taxon>Eukaryota</taxon>
        <taxon>Fungi</taxon>
        <taxon>Fungi incertae sedis</taxon>
        <taxon>Chytridiomycota</taxon>
        <taxon>Chytridiomycota incertae sedis</taxon>
        <taxon>Chytridiomycetes</taxon>
        <taxon>Rhizophydiales</taxon>
        <taxon>Rhizophydiales incertae sedis</taxon>
        <taxon>Polyrhizophydium</taxon>
    </lineage>
</organism>
<comment type="caution">
    <text evidence="1">The sequence shown here is derived from an EMBL/GenBank/DDBJ whole genome shotgun (WGS) entry which is preliminary data.</text>
</comment>
<accession>A0ABR4NKS5</accession>
<proteinExistence type="predicted"/>
<evidence type="ECO:0008006" key="3">
    <source>
        <dbReference type="Google" id="ProtNLM"/>
    </source>
</evidence>
<dbReference type="InterPro" id="IPR036770">
    <property type="entry name" value="Ankyrin_rpt-contain_sf"/>
</dbReference>
<protein>
    <recommendedName>
        <fullName evidence="3">Ankyrin repeat protein</fullName>
    </recommendedName>
</protein>
<dbReference type="Gene3D" id="1.25.40.20">
    <property type="entry name" value="Ankyrin repeat-containing domain"/>
    <property type="match status" value="1"/>
</dbReference>
<dbReference type="Proteomes" id="UP001527925">
    <property type="component" value="Unassembled WGS sequence"/>
</dbReference>
<dbReference type="EMBL" id="JADGIZ020000001">
    <property type="protein sequence ID" value="KAL2920138.1"/>
    <property type="molecule type" value="Genomic_DNA"/>
</dbReference>
<evidence type="ECO:0000313" key="1">
    <source>
        <dbReference type="EMBL" id="KAL2920138.1"/>
    </source>
</evidence>
<dbReference type="PANTHER" id="PTHR46586:SF3">
    <property type="entry name" value="ANKYRIN REPEAT-CONTAINING PROTEIN"/>
    <property type="match status" value="1"/>
</dbReference>
<sequence length="540" mass="60763">MYSRIPAPKVAPTDPATVAALAAVLARIDALEQQRTAPPASRLTANTNHLASDVDALRLEQAAATPPAAPASYRRTNGFRPDATNEWDRIPAEVQRMILTAASPFTQFVNGLLLRADLNGLSTQQHDQIWQDAADVDWQGELKLLPSLIIENKLPNIRTRAFYLRLKAVCDRQDLACVVIRNGWTDMFVLHEPSLLAKCAASEGDVALLRDLIDIRKVVKPSESLVVNAAQNGHLACIQFLHERMPDTDWRYIVGKEAAVSGNLDLVVWLSKHRPNCVTFGAIDAAADKNHMHIVRWLVDNVCDMCNTQAIFNALVNDNLEVVEFLYIMFPGILDEYSPYRKYIASDIRVIEWLDARGHMRPEVIVRNLARKGKVDVLDWARDRFQVELQESDLEFAFLHRHNAVLKQAYERGVPFTSQSAMEAARHSSTEIMSWIVARDRSMMPMLLDASKRYGNDALLDWWRVRHGVVVGQQDLEAAICGDDVGLFSCLLSKKSIEWDLDAALEVIAQADISDRTKYVMTTRIRREIDGDDDGIDLFD</sequence>
<evidence type="ECO:0000313" key="2">
    <source>
        <dbReference type="Proteomes" id="UP001527925"/>
    </source>
</evidence>
<keyword evidence="2" id="KW-1185">Reference proteome</keyword>